<dbReference type="PANTHER" id="PTHR11748">
    <property type="entry name" value="D-LACTATE DEHYDROGENASE"/>
    <property type="match status" value="1"/>
</dbReference>
<dbReference type="InterPro" id="IPR016166">
    <property type="entry name" value="FAD-bd_PCMH"/>
</dbReference>
<dbReference type="SUPFAM" id="SSF55103">
    <property type="entry name" value="FAD-linked oxidases, C-terminal domain"/>
    <property type="match status" value="1"/>
</dbReference>
<dbReference type="EMBL" id="WNLA01000005">
    <property type="protein sequence ID" value="MTW02592.1"/>
    <property type="molecule type" value="Genomic_DNA"/>
</dbReference>
<dbReference type="Gene3D" id="3.40.462.10">
    <property type="entry name" value="FAD-linked oxidases, C-terminal domain"/>
    <property type="match status" value="1"/>
</dbReference>
<dbReference type="GO" id="GO:0071949">
    <property type="term" value="F:FAD binding"/>
    <property type="evidence" value="ECO:0007669"/>
    <property type="project" value="InterPro"/>
</dbReference>
<dbReference type="InterPro" id="IPR016169">
    <property type="entry name" value="FAD-bd_PCMH_sub2"/>
</dbReference>
<dbReference type="InterPro" id="IPR016167">
    <property type="entry name" value="FAD-bd_PCMH_sub1"/>
</dbReference>
<proteinExistence type="inferred from homology"/>
<dbReference type="Pfam" id="PF01565">
    <property type="entry name" value="FAD_binding_4"/>
    <property type="match status" value="1"/>
</dbReference>
<dbReference type="GO" id="GO:1903457">
    <property type="term" value="P:lactate catabolic process"/>
    <property type="evidence" value="ECO:0007669"/>
    <property type="project" value="TreeGrafter"/>
</dbReference>
<reference evidence="5 6" key="1">
    <citation type="submission" date="2019-11" db="EMBL/GenBank/DDBJ databases">
        <title>Type strains purchased from KCTC, JCM and DSMZ.</title>
        <authorList>
            <person name="Lu H."/>
        </authorList>
    </citation>
    <scope>NUCLEOTIDE SEQUENCE [LARGE SCALE GENOMIC DNA]</scope>
    <source>
        <strain evidence="5 6">KCTC 42409</strain>
    </source>
</reference>
<dbReference type="OrthoDB" id="9811557at2"/>
<dbReference type="AlphaFoldDB" id="A0A6L6Q0N1"/>
<evidence type="ECO:0000256" key="3">
    <source>
        <dbReference type="ARBA" id="ARBA00022827"/>
    </source>
</evidence>
<name>A0A6L6Q0N1_9BURK</name>
<dbReference type="GO" id="GO:0008720">
    <property type="term" value="F:D-lactate dehydrogenase (NAD+) activity"/>
    <property type="evidence" value="ECO:0007669"/>
    <property type="project" value="TreeGrafter"/>
</dbReference>
<dbReference type="InterPro" id="IPR016170">
    <property type="entry name" value="Cytok_DH_C_sf"/>
</dbReference>
<sequence>MTPPLDPNPLDLACAAWRAIPGVAEVLSQEAAQQAYGADTGGSTRTIRAAVRIVQNDGEDTCVSAVMRVASQHGIAVHPISTGHNWGYGTALPAGDGSVILDLGGLKEMNFDAELGVVTLQPGVTQAMLAEFLDANNHQYMVPVTGAGPSCSLLSNALERGYGVTPHTDHFGAVTDIEAVLADGSLYRTTLREAGTKELASLFKWGLGPHTAPLFTQSGYGVVTRMSIVLARRPEVVKVCLFNLKDDALLETAVERVRHILRSLPGTVGGINLMNRHRVLAMNAPYPDTPPDGNGQIPLDVIETLGRQYQIAPWTGFCTLYGTKTMVAAAQKEIKRALAGVGTRMLFLSPGNARTLAKLAKLLPGGAGQRLGSTAATLAKSLDLVAGRPNETALPLAYWRNPGKQPDDGRDPGRDGCGLLWYAPLVPMRPQYARAYVNLVTRVAKKHGMEPLLTFTSVNERLFDSTVPLLFDRSQPEAVARARACYKELLEEGRKIGVFPYRVGVDTMAAIKVNQTHSAAFHAKLKQALDPANLVAPGRYQ</sequence>
<keyword evidence="2" id="KW-0285">Flavoprotein</keyword>
<gene>
    <name evidence="5" type="ORF">GM668_10915</name>
</gene>
<organism evidence="5 6">
    <name type="scientific">Pseudoduganella ginsengisoli</name>
    <dbReference type="NCBI Taxonomy" id="1462440"/>
    <lineage>
        <taxon>Bacteria</taxon>
        <taxon>Pseudomonadati</taxon>
        <taxon>Pseudomonadota</taxon>
        <taxon>Betaproteobacteria</taxon>
        <taxon>Burkholderiales</taxon>
        <taxon>Oxalobacteraceae</taxon>
        <taxon>Telluria group</taxon>
        <taxon>Pseudoduganella</taxon>
    </lineage>
</organism>
<evidence type="ECO:0000313" key="6">
    <source>
        <dbReference type="Proteomes" id="UP000484015"/>
    </source>
</evidence>
<protein>
    <submittedName>
        <fullName evidence="5">FAD-binding protein</fullName>
    </submittedName>
</protein>
<feature type="domain" description="FAD-binding PCMH-type" evidence="4">
    <location>
        <begin position="46"/>
        <end position="233"/>
    </location>
</feature>
<keyword evidence="6" id="KW-1185">Reference proteome</keyword>
<comment type="similarity">
    <text evidence="1">Belongs to the FAD-binding oxidoreductase/transferase type 4 family.</text>
</comment>
<dbReference type="RefSeq" id="WP_155438979.1">
    <property type="nucleotide sequence ID" value="NZ_WNLA01000005.1"/>
</dbReference>
<dbReference type="SUPFAM" id="SSF56176">
    <property type="entry name" value="FAD-binding/transporter-associated domain-like"/>
    <property type="match status" value="1"/>
</dbReference>
<dbReference type="GO" id="GO:0004458">
    <property type="term" value="F:D-lactate dehydrogenase (cytochrome) activity"/>
    <property type="evidence" value="ECO:0007669"/>
    <property type="project" value="TreeGrafter"/>
</dbReference>
<dbReference type="PROSITE" id="PS51387">
    <property type="entry name" value="FAD_PCMH"/>
    <property type="match status" value="1"/>
</dbReference>
<evidence type="ECO:0000259" key="4">
    <source>
        <dbReference type="PROSITE" id="PS51387"/>
    </source>
</evidence>
<dbReference type="InterPro" id="IPR006094">
    <property type="entry name" value="Oxid_FAD_bind_N"/>
</dbReference>
<dbReference type="Proteomes" id="UP000484015">
    <property type="component" value="Unassembled WGS sequence"/>
</dbReference>
<dbReference type="InterPro" id="IPR016164">
    <property type="entry name" value="FAD-linked_Oxase-like_C"/>
</dbReference>
<dbReference type="Gene3D" id="3.30.465.10">
    <property type="match status" value="1"/>
</dbReference>
<accession>A0A6L6Q0N1</accession>
<evidence type="ECO:0000256" key="1">
    <source>
        <dbReference type="ARBA" id="ARBA00008000"/>
    </source>
</evidence>
<dbReference type="Gene3D" id="3.30.43.10">
    <property type="entry name" value="Uridine Diphospho-n-acetylenolpyruvylglucosamine Reductase, domain 2"/>
    <property type="match status" value="1"/>
</dbReference>
<keyword evidence="3" id="KW-0274">FAD</keyword>
<dbReference type="PANTHER" id="PTHR11748:SF111">
    <property type="entry name" value="D-LACTATE DEHYDROGENASE, MITOCHONDRIAL-RELATED"/>
    <property type="match status" value="1"/>
</dbReference>
<evidence type="ECO:0000256" key="2">
    <source>
        <dbReference type="ARBA" id="ARBA00022630"/>
    </source>
</evidence>
<dbReference type="InterPro" id="IPR036318">
    <property type="entry name" value="FAD-bd_PCMH-like_sf"/>
</dbReference>
<comment type="caution">
    <text evidence="5">The sequence shown here is derived from an EMBL/GenBank/DDBJ whole genome shotgun (WGS) entry which is preliminary data.</text>
</comment>
<evidence type="ECO:0000313" key="5">
    <source>
        <dbReference type="EMBL" id="MTW02592.1"/>
    </source>
</evidence>